<reference evidence="2" key="1">
    <citation type="submission" date="2020-08" db="EMBL/GenBank/DDBJ databases">
        <title>Genome public.</title>
        <authorList>
            <person name="Liu C."/>
            <person name="Sun Q."/>
        </authorList>
    </citation>
    <scope>NUCLEOTIDE SEQUENCE</scope>
    <source>
        <strain evidence="2">BX8</strain>
    </source>
</reference>
<gene>
    <name evidence="2" type="ORF">H8S23_07605</name>
</gene>
<evidence type="ECO:0000313" key="3">
    <source>
        <dbReference type="Proteomes" id="UP000659630"/>
    </source>
</evidence>
<comment type="caution">
    <text evidence="2">The sequence shown here is derived from an EMBL/GenBank/DDBJ whole genome shotgun (WGS) entry which is preliminary data.</text>
</comment>
<dbReference type="AlphaFoldDB" id="A0A923I6U6"/>
<dbReference type="SUPFAM" id="SSF53613">
    <property type="entry name" value="Ribokinase-like"/>
    <property type="match status" value="1"/>
</dbReference>
<keyword evidence="2" id="KW-0418">Kinase</keyword>
<dbReference type="PANTHER" id="PTHR47098">
    <property type="entry name" value="PROTEIN MAK32"/>
    <property type="match status" value="1"/>
</dbReference>
<protein>
    <submittedName>
        <fullName evidence="2">Carbohydrate kinase family protein</fullName>
    </submittedName>
</protein>
<dbReference type="Proteomes" id="UP000659630">
    <property type="component" value="Unassembled WGS sequence"/>
</dbReference>
<evidence type="ECO:0000313" key="2">
    <source>
        <dbReference type="EMBL" id="MBC5581373.1"/>
    </source>
</evidence>
<keyword evidence="3" id="KW-1185">Reference proteome</keyword>
<feature type="domain" description="Carbohydrate kinase PfkB" evidence="1">
    <location>
        <begin position="42"/>
        <end position="290"/>
    </location>
</feature>
<dbReference type="RefSeq" id="WP_186887729.1">
    <property type="nucleotide sequence ID" value="NZ_JACONZ010000002.1"/>
</dbReference>
<proteinExistence type="predicted"/>
<organism evidence="2 3">
    <name type="scientific">Anaerofilum hominis</name>
    <dbReference type="NCBI Taxonomy" id="2763016"/>
    <lineage>
        <taxon>Bacteria</taxon>
        <taxon>Bacillati</taxon>
        <taxon>Bacillota</taxon>
        <taxon>Clostridia</taxon>
        <taxon>Eubacteriales</taxon>
        <taxon>Oscillospiraceae</taxon>
        <taxon>Anaerofilum</taxon>
    </lineage>
</organism>
<keyword evidence="2" id="KW-0808">Transferase</keyword>
<dbReference type="EMBL" id="JACONZ010000002">
    <property type="protein sequence ID" value="MBC5581373.1"/>
    <property type="molecule type" value="Genomic_DNA"/>
</dbReference>
<evidence type="ECO:0000259" key="1">
    <source>
        <dbReference type="Pfam" id="PF00294"/>
    </source>
</evidence>
<sequence>MNYVTAGQASIDRVVKPDGTCLGTNLGGPGVFAYTGIRIWDDSVKMILNVAEDFYDYYGDWLQANQVDQSALETVYDHTHSSDLIYEEDGSYAQSARSTQEMIDRAAEYGWTNVRPAQIDAHTKNAQAFYLFVEPLYLHFWKQLREIRNRNDFELMWEIGIAKGGRYDRGHLLQVLELLRPEMASLNHNEAKDFFGVEDREEIFRRIHDWKIPMFFYRAGSAGSYLLHRGKSWFVPSIDLEGAPHVDATGCGNSSTAAAMYAWRKTRNPVMTAIIANVTGGINVSCAGIIKKFDAGLRETAFRTAAQVYDQYVREHPEYCRDGYPHSAAQVLPLLGENR</sequence>
<dbReference type="GO" id="GO:0016301">
    <property type="term" value="F:kinase activity"/>
    <property type="evidence" value="ECO:0007669"/>
    <property type="project" value="UniProtKB-KW"/>
</dbReference>
<dbReference type="InterPro" id="IPR029056">
    <property type="entry name" value="Ribokinase-like"/>
</dbReference>
<name>A0A923I6U6_9FIRM</name>
<dbReference type="PANTHER" id="PTHR47098:SF2">
    <property type="entry name" value="PROTEIN MAK32"/>
    <property type="match status" value="1"/>
</dbReference>
<dbReference type="InterPro" id="IPR011611">
    <property type="entry name" value="PfkB_dom"/>
</dbReference>
<dbReference type="Gene3D" id="3.40.1190.20">
    <property type="match status" value="1"/>
</dbReference>
<dbReference type="Pfam" id="PF00294">
    <property type="entry name" value="PfkB"/>
    <property type="match status" value="1"/>
</dbReference>
<accession>A0A923I6U6</accession>